<accession>A0A6J7QZL3</accession>
<reference evidence="3" key="1">
    <citation type="submission" date="2020-05" db="EMBL/GenBank/DDBJ databases">
        <authorList>
            <person name="Chiriac C."/>
            <person name="Salcher M."/>
            <person name="Ghai R."/>
            <person name="Kavagutti S V."/>
        </authorList>
    </citation>
    <scope>NUCLEOTIDE SEQUENCE</scope>
</reference>
<protein>
    <submittedName>
        <fullName evidence="3">Unannotated protein</fullName>
    </submittedName>
</protein>
<evidence type="ECO:0000256" key="2">
    <source>
        <dbReference type="ARBA" id="ARBA00023163"/>
    </source>
</evidence>
<dbReference type="GO" id="GO:0006351">
    <property type="term" value="P:DNA-templated transcription"/>
    <property type="evidence" value="ECO:0007669"/>
    <property type="project" value="InterPro"/>
</dbReference>
<dbReference type="EMBL" id="CAFBOL010000194">
    <property type="protein sequence ID" value="CAB5023318.1"/>
    <property type="molecule type" value="Genomic_DNA"/>
</dbReference>
<evidence type="ECO:0000256" key="1">
    <source>
        <dbReference type="ARBA" id="ARBA00022478"/>
    </source>
</evidence>
<keyword evidence="1" id="KW-0240">DNA-directed RNA polymerase</keyword>
<keyword evidence="2" id="KW-0804">Transcription</keyword>
<dbReference type="GO" id="GO:0003899">
    <property type="term" value="F:DNA-directed RNA polymerase activity"/>
    <property type="evidence" value="ECO:0007669"/>
    <property type="project" value="InterPro"/>
</dbReference>
<proteinExistence type="predicted"/>
<dbReference type="AlphaFoldDB" id="A0A6J7QZL3"/>
<evidence type="ECO:0000313" key="3">
    <source>
        <dbReference type="EMBL" id="CAB5023318.1"/>
    </source>
</evidence>
<dbReference type="GO" id="GO:0000428">
    <property type="term" value="C:DNA-directed RNA polymerase complex"/>
    <property type="evidence" value="ECO:0007669"/>
    <property type="project" value="UniProtKB-KW"/>
</dbReference>
<sequence>MVPPQVSSVARKPLSIAFEEIAADKVVRVDHHHNDPDGLAADAEA</sequence>
<dbReference type="InterPro" id="IPR036161">
    <property type="entry name" value="RPB6/omega-like_sf"/>
</dbReference>
<name>A0A6J7QZL3_9ZZZZ</name>
<dbReference type="GO" id="GO:0003677">
    <property type="term" value="F:DNA binding"/>
    <property type="evidence" value="ECO:0007669"/>
    <property type="project" value="InterPro"/>
</dbReference>
<gene>
    <name evidence="3" type="ORF">UFOPK3931_03494</name>
</gene>
<dbReference type="Gene3D" id="3.90.940.10">
    <property type="match status" value="1"/>
</dbReference>
<organism evidence="3">
    <name type="scientific">freshwater metagenome</name>
    <dbReference type="NCBI Taxonomy" id="449393"/>
    <lineage>
        <taxon>unclassified sequences</taxon>
        <taxon>metagenomes</taxon>
        <taxon>ecological metagenomes</taxon>
    </lineage>
</organism>